<comment type="caution">
    <text evidence="2">The sequence shown here is derived from an EMBL/GenBank/DDBJ whole genome shotgun (WGS) entry which is preliminary data.</text>
</comment>
<reference evidence="2 3" key="1">
    <citation type="submission" date="2018-08" db="EMBL/GenBank/DDBJ databases">
        <title>Sequencing the genomes of 1000 actinobacteria strains.</title>
        <authorList>
            <person name="Klenk H.-P."/>
        </authorList>
    </citation>
    <scope>NUCLEOTIDE SEQUENCE [LARGE SCALE GENOMIC DNA]</scope>
    <source>
        <strain evidence="2 3">DSM 22967</strain>
    </source>
</reference>
<protein>
    <submittedName>
        <fullName evidence="2">Aryl-alcohol dehydrogenase-like predicted oxidoreductase</fullName>
    </submittedName>
</protein>
<proteinExistence type="predicted"/>
<dbReference type="PANTHER" id="PTHR43364">
    <property type="entry name" value="NADH-SPECIFIC METHYLGLYOXAL REDUCTASE-RELATED"/>
    <property type="match status" value="1"/>
</dbReference>
<dbReference type="InterPro" id="IPR050523">
    <property type="entry name" value="AKR_Detox_Biosynth"/>
</dbReference>
<dbReference type="Pfam" id="PF00248">
    <property type="entry name" value="Aldo_ket_red"/>
    <property type="match status" value="1"/>
</dbReference>
<feature type="domain" description="NADP-dependent oxidoreductase" evidence="1">
    <location>
        <begin position="16"/>
        <end position="305"/>
    </location>
</feature>
<evidence type="ECO:0000259" key="1">
    <source>
        <dbReference type="Pfam" id="PF00248"/>
    </source>
</evidence>
<dbReference type="InterPro" id="IPR036812">
    <property type="entry name" value="NAD(P)_OxRdtase_dom_sf"/>
</dbReference>
<gene>
    <name evidence="2" type="ORF">DFJ65_2175</name>
</gene>
<dbReference type="SUPFAM" id="SSF51430">
    <property type="entry name" value="NAD(P)-linked oxidoreductase"/>
    <property type="match status" value="1"/>
</dbReference>
<accession>A0A3D9UT17</accession>
<dbReference type="Proteomes" id="UP000256253">
    <property type="component" value="Unassembled WGS sequence"/>
</dbReference>
<keyword evidence="3" id="KW-1185">Reference proteome</keyword>
<dbReference type="OrthoDB" id="9768793at2"/>
<dbReference type="RefSeq" id="WP_115923021.1">
    <property type="nucleotide sequence ID" value="NZ_QTUA01000001.1"/>
</dbReference>
<evidence type="ECO:0000313" key="2">
    <source>
        <dbReference type="EMBL" id="REF31130.1"/>
    </source>
</evidence>
<dbReference type="Gene3D" id="3.20.20.100">
    <property type="entry name" value="NADP-dependent oxidoreductase domain"/>
    <property type="match status" value="1"/>
</dbReference>
<evidence type="ECO:0000313" key="3">
    <source>
        <dbReference type="Proteomes" id="UP000256253"/>
    </source>
</evidence>
<dbReference type="InterPro" id="IPR023210">
    <property type="entry name" value="NADP_OxRdtase_dom"/>
</dbReference>
<dbReference type="AlphaFoldDB" id="A0A3D9UT17"/>
<sequence length="311" mass="32899">MHSRPLGRSGLTVSTLSLGTMNWGTQVDEDDARQLLDDYLDAGGTTIDTAYGYADGASETIIGSLTADLRREDLVLVGKAGISRRTGERVVDTSRRALLDQLDASLGRLGTDHLDLWLVHTWSDAVPWQETLSALEHAVVSGRARYVGLSNHTGWQSAMVTSEAQRCRIPLIANQVQYSLLAREAEAEIVPAAQALGLGLMAWSPLAGGVLTGKYRAGVPAQSRAGSGDHPRWAARMLAAADGPVMKAVATAADGLGVSATEVALAWLRDRPGLATAVVGASRQSQLRMALASERLEIAPAIKQALDEVSA</sequence>
<dbReference type="GO" id="GO:0005829">
    <property type="term" value="C:cytosol"/>
    <property type="evidence" value="ECO:0007669"/>
    <property type="project" value="TreeGrafter"/>
</dbReference>
<dbReference type="EMBL" id="QTUA01000001">
    <property type="protein sequence ID" value="REF31130.1"/>
    <property type="molecule type" value="Genomic_DNA"/>
</dbReference>
<name>A0A3D9UT17_9MICO</name>
<organism evidence="2 3">
    <name type="scientific">Calidifontibacter indicus</name>
    <dbReference type="NCBI Taxonomy" id="419650"/>
    <lineage>
        <taxon>Bacteria</taxon>
        <taxon>Bacillati</taxon>
        <taxon>Actinomycetota</taxon>
        <taxon>Actinomycetes</taxon>
        <taxon>Micrococcales</taxon>
        <taxon>Dermacoccaceae</taxon>
        <taxon>Calidifontibacter</taxon>
    </lineage>
</organism>
<dbReference type="PANTHER" id="PTHR43364:SF18">
    <property type="entry name" value="OXIDOREDUCTASE"/>
    <property type="match status" value="1"/>
</dbReference>